<dbReference type="RefSeq" id="WP_160110382.1">
    <property type="nucleotide sequence ID" value="NZ_FCOM02000099.1"/>
</dbReference>
<dbReference type="Proteomes" id="UP000055019">
    <property type="component" value="Unassembled WGS sequence"/>
</dbReference>
<keyword evidence="3" id="KW-1185">Reference proteome</keyword>
<reference evidence="2" key="1">
    <citation type="submission" date="2016-01" db="EMBL/GenBank/DDBJ databases">
        <authorList>
            <person name="Peeters C."/>
        </authorList>
    </citation>
    <scope>NUCLEOTIDE SEQUENCE [LARGE SCALE GENOMIC DNA]</scope>
    <source>
        <strain evidence="2">LMG 29317</strain>
    </source>
</reference>
<organism evidence="2 3">
    <name type="scientific">Caballeronia arvi</name>
    <dbReference type="NCBI Taxonomy" id="1777135"/>
    <lineage>
        <taxon>Bacteria</taxon>
        <taxon>Pseudomonadati</taxon>
        <taxon>Pseudomonadota</taxon>
        <taxon>Betaproteobacteria</taxon>
        <taxon>Burkholderiales</taxon>
        <taxon>Burkholderiaceae</taxon>
        <taxon>Caballeronia</taxon>
    </lineage>
</organism>
<proteinExistence type="predicted"/>
<evidence type="ECO:0000313" key="2">
    <source>
        <dbReference type="EMBL" id="SAL87681.1"/>
    </source>
</evidence>
<gene>
    <name evidence="2" type="ORF">AWB74_08216</name>
</gene>
<name>A0A158L4Q5_9BURK</name>
<protein>
    <submittedName>
        <fullName evidence="2">Uncharacterized protein</fullName>
    </submittedName>
</protein>
<dbReference type="EMBL" id="FCOM02000099">
    <property type="protein sequence ID" value="SAL87681.1"/>
    <property type="molecule type" value="Genomic_DNA"/>
</dbReference>
<feature type="compositionally biased region" description="Acidic residues" evidence="1">
    <location>
        <begin position="99"/>
        <end position="108"/>
    </location>
</feature>
<dbReference type="AlphaFoldDB" id="A0A158L4Q5"/>
<evidence type="ECO:0000313" key="3">
    <source>
        <dbReference type="Proteomes" id="UP000055019"/>
    </source>
</evidence>
<feature type="region of interest" description="Disordered" evidence="1">
    <location>
        <begin position="84"/>
        <end position="108"/>
    </location>
</feature>
<comment type="caution">
    <text evidence="2">The sequence shown here is derived from an EMBL/GenBank/DDBJ whole genome shotgun (WGS) entry which is preliminary data.</text>
</comment>
<accession>A0A158L4Q5</accession>
<sequence length="108" mass="11618">MTSVLVRQRIAERGAAVVLQQAVFAERPGWGTQRDGAGLGGGSVDGVAARLREARPLLETLLETLCERFPATFPVQARALLARVARRSTPRMPPAPPLESEDGERDDG</sequence>
<evidence type="ECO:0000256" key="1">
    <source>
        <dbReference type="SAM" id="MobiDB-lite"/>
    </source>
</evidence>